<organism evidence="10 11">
    <name type="scientific">Anaeromyxobacter oryzae</name>
    <dbReference type="NCBI Taxonomy" id="2918170"/>
    <lineage>
        <taxon>Bacteria</taxon>
        <taxon>Pseudomonadati</taxon>
        <taxon>Myxococcota</taxon>
        <taxon>Myxococcia</taxon>
        <taxon>Myxococcales</taxon>
        <taxon>Cystobacterineae</taxon>
        <taxon>Anaeromyxobacteraceae</taxon>
        <taxon>Anaeromyxobacter</taxon>
    </lineage>
</organism>
<dbReference type="HAMAP" id="MF_01161">
    <property type="entry name" value="tRNA_Ile_lys_synt"/>
    <property type="match status" value="1"/>
</dbReference>
<dbReference type="EMBL" id="AP025591">
    <property type="protein sequence ID" value="BDG06344.1"/>
    <property type="molecule type" value="Genomic_DNA"/>
</dbReference>
<dbReference type="NCBIfam" id="TIGR02432">
    <property type="entry name" value="lysidine_TilS_N"/>
    <property type="match status" value="1"/>
</dbReference>
<comment type="subcellular location">
    <subcellularLocation>
        <location evidence="1 8">Cytoplasm</location>
    </subcellularLocation>
</comment>
<keyword evidence="11" id="KW-1185">Reference proteome</keyword>
<dbReference type="Gene3D" id="3.40.50.620">
    <property type="entry name" value="HUPs"/>
    <property type="match status" value="1"/>
</dbReference>
<evidence type="ECO:0000256" key="1">
    <source>
        <dbReference type="ARBA" id="ARBA00004496"/>
    </source>
</evidence>
<evidence type="ECO:0000313" key="11">
    <source>
        <dbReference type="Proteomes" id="UP001162891"/>
    </source>
</evidence>
<dbReference type="SMART" id="SM00977">
    <property type="entry name" value="TilS_C"/>
    <property type="match status" value="1"/>
</dbReference>
<dbReference type="InterPro" id="IPR011063">
    <property type="entry name" value="TilS/TtcA_N"/>
</dbReference>
<dbReference type="CDD" id="cd01992">
    <property type="entry name" value="TilS_N"/>
    <property type="match status" value="1"/>
</dbReference>
<protein>
    <recommendedName>
        <fullName evidence="8">tRNA(Ile)-lysidine synthase</fullName>
        <ecNumber evidence="8">6.3.4.19</ecNumber>
    </recommendedName>
    <alternativeName>
        <fullName evidence="8">tRNA(Ile)-2-lysyl-cytidine synthase</fullName>
    </alternativeName>
    <alternativeName>
        <fullName evidence="8">tRNA(Ile)-lysidine synthetase</fullName>
    </alternativeName>
</protein>
<dbReference type="PANTHER" id="PTHR43033:SF1">
    <property type="entry name" value="TRNA(ILE)-LYSIDINE SYNTHASE-RELATED"/>
    <property type="match status" value="1"/>
</dbReference>
<dbReference type="SUPFAM" id="SSF52402">
    <property type="entry name" value="Adenine nucleotide alpha hydrolases-like"/>
    <property type="match status" value="1"/>
</dbReference>
<name>A0ABM7X3I4_9BACT</name>
<evidence type="ECO:0000313" key="10">
    <source>
        <dbReference type="EMBL" id="BDG06344.1"/>
    </source>
</evidence>
<dbReference type="PANTHER" id="PTHR43033">
    <property type="entry name" value="TRNA(ILE)-LYSIDINE SYNTHASE-RELATED"/>
    <property type="match status" value="1"/>
</dbReference>
<dbReference type="RefSeq" id="WP_248355864.1">
    <property type="nucleotide sequence ID" value="NZ_AP025591.1"/>
</dbReference>
<dbReference type="EC" id="6.3.4.19" evidence="8"/>
<comment type="catalytic activity">
    <reaction evidence="7 8">
        <text>cytidine(34) in tRNA(Ile2) + L-lysine + ATP = lysidine(34) in tRNA(Ile2) + AMP + diphosphate + H(+)</text>
        <dbReference type="Rhea" id="RHEA:43744"/>
        <dbReference type="Rhea" id="RHEA-COMP:10625"/>
        <dbReference type="Rhea" id="RHEA-COMP:10670"/>
        <dbReference type="ChEBI" id="CHEBI:15378"/>
        <dbReference type="ChEBI" id="CHEBI:30616"/>
        <dbReference type="ChEBI" id="CHEBI:32551"/>
        <dbReference type="ChEBI" id="CHEBI:33019"/>
        <dbReference type="ChEBI" id="CHEBI:82748"/>
        <dbReference type="ChEBI" id="CHEBI:83665"/>
        <dbReference type="ChEBI" id="CHEBI:456215"/>
        <dbReference type="EC" id="6.3.4.19"/>
    </reaction>
</comment>
<dbReference type="InterPro" id="IPR012094">
    <property type="entry name" value="tRNA_Ile_lys_synt"/>
</dbReference>
<gene>
    <name evidence="8 10" type="primary">tilS</name>
    <name evidence="10" type="ORF">AMOR_53400</name>
</gene>
<dbReference type="Pfam" id="PF09179">
    <property type="entry name" value="TilS"/>
    <property type="match status" value="1"/>
</dbReference>
<keyword evidence="2 8" id="KW-0963">Cytoplasm</keyword>
<dbReference type="InterPro" id="IPR014729">
    <property type="entry name" value="Rossmann-like_a/b/a_fold"/>
</dbReference>
<evidence type="ECO:0000256" key="2">
    <source>
        <dbReference type="ARBA" id="ARBA00022490"/>
    </source>
</evidence>
<dbReference type="Pfam" id="PF01171">
    <property type="entry name" value="ATP_bind_3"/>
    <property type="match status" value="1"/>
</dbReference>
<evidence type="ECO:0000256" key="8">
    <source>
        <dbReference type="HAMAP-Rule" id="MF_01161"/>
    </source>
</evidence>
<dbReference type="InterPro" id="IPR012795">
    <property type="entry name" value="tRNA_Ile_lys_synt_N"/>
</dbReference>
<feature type="domain" description="Lysidine-tRNA(Ile) synthetase C-terminal" evidence="9">
    <location>
        <begin position="358"/>
        <end position="430"/>
    </location>
</feature>
<dbReference type="InterPro" id="IPR012796">
    <property type="entry name" value="Lysidine-tRNA-synth_C"/>
</dbReference>
<dbReference type="InterPro" id="IPR015262">
    <property type="entry name" value="tRNA_Ile_lys_synt_subst-bd"/>
</dbReference>
<evidence type="ECO:0000259" key="9">
    <source>
        <dbReference type="SMART" id="SM00977"/>
    </source>
</evidence>
<keyword evidence="5" id="KW-0547">Nucleotide-binding</keyword>
<dbReference type="SUPFAM" id="SSF56037">
    <property type="entry name" value="PheT/TilS domain"/>
    <property type="match status" value="1"/>
</dbReference>
<accession>A0ABM7X3I4</accession>
<dbReference type="Pfam" id="PF11734">
    <property type="entry name" value="TilS_C"/>
    <property type="match status" value="1"/>
</dbReference>
<evidence type="ECO:0000256" key="7">
    <source>
        <dbReference type="ARBA" id="ARBA00048539"/>
    </source>
</evidence>
<comment type="similarity">
    <text evidence="8">Belongs to the tRNA(Ile)-lysidine synthase family.</text>
</comment>
<comment type="caution">
    <text evidence="8">Lacks conserved residue(s) required for the propagation of feature annotation.</text>
</comment>
<dbReference type="SUPFAM" id="SSF82829">
    <property type="entry name" value="MesJ substrate recognition domain-like"/>
    <property type="match status" value="1"/>
</dbReference>
<reference evidence="11" key="1">
    <citation type="journal article" date="2022" name="Int. J. Syst. Evol. Microbiol.">
        <title>Anaeromyxobacter oryzae sp. nov., Anaeromyxobacter diazotrophicus sp. nov. and Anaeromyxobacter paludicola sp. nov., isolated from paddy soils.</title>
        <authorList>
            <person name="Itoh H."/>
            <person name="Xu Z."/>
            <person name="Mise K."/>
            <person name="Masuda Y."/>
            <person name="Ushijima N."/>
            <person name="Hayakawa C."/>
            <person name="Shiratori Y."/>
            <person name="Senoo K."/>
        </authorList>
    </citation>
    <scope>NUCLEOTIDE SEQUENCE [LARGE SCALE GENOMIC DNA]</scope>
    <source>
        <strain evidence="11">Red232</strain>
    </source>
</reference>
<sequence>MRKKRLHPYEARVLATLRRRRLLGPEDHALVALSAGPDSTALVAALAALRDTGHLRAVSALHVDHGLRPEVDADAAAAAEACERLGVAFASVRVVVGAGNVQAAARRARYAALRAEATRVGATRIATGHTRSDQAETVLFRLLRGAGARGLGGIPPRRGIVVRPLIDRAREEGLAYLDARRLRWRDDPTNASPRFTRNRIRHEVLPALRAVAPAAERSLARAADLARSDDRALEARARVRAGDETGITVAALASQPDAVRRRIVRRLWRNAGGGRALGRERVDAVLALLRRGRPGRATLRGGLEARCRYGRLEIVRGAPPDADVAEIEVPGPGRYAVPERGIAVEVVAARADAVSWPLALRTRRPGDRFRPDGGCGAKKLKGWLIDRKVPREARDGLLLLARGRDVVAIADLGAVAEGLGPAGAGLVVRVGAAL</sequence>
<keyword evidence="6" id="KW-0067">ATP-binding</keyword>
<evidence type="ECO:0000256" key="4">
    <source>
        <dbReference type="ARBA" id="ARBA00022694"/>
    </source>
</evidence>
<dbReference type="Proteomes" id="UP001162891">
    <property type="component" value="Chromosome"/>
</dbReference>
<dbReference type="Gene3D" id="1.20.59.20">
    <property type="match status" value="1"/>
</dbReference>
<dbReference type="NCBIfam" id="TIGR02433">
    <property type="entry name" value="lysidine_TilS_C"/>
    <property type="match status" value="1"/>
</dbReference>
<keyword evidence="3 8" id="KW-0436">Ligase</keyword>
<comment type="function">
    <text evidence="8">Ligates lysine onto the cytidine present at position 34 of the AUA codon-specific tRNA(Ile) that contains the anticodon CAU, in an ATP-dependent manner. Cytidine is converted to lysidine, thus changing the amino acid specificity of the tRNA from methionine to isoleucine.</text>
</comment>
<evidence type="ECO:0000256" key="5">
    <source>
        <dbReference type="ARBA" id="ARBA00022741"/>
    </source>
</evidence>
<evidence type="ECO:0000256" key="6">
    <source>
        <dbReference type="ARBA" id="ARBA00022840"/>
    </source>
</evidence>
<keyword evidence="4 8" id="KW-0819">tRNA processing</keyword>
<evidence type="ECO:0000256" key="3">
    <source>
        <dbReference type="ARBA" id="ARBA00022598"/>
    </source>
</evidence>
<proteinExistence type="inferred from homology"/>